<dbReference type="InterPro" id="IPR018046">
    <property type="entry name" value="Pili_assmbl_chaperone_CS"/>
</dbReference>
<name>A0ABM6RW08_9GAMM</name>
<evidence type="ECO:0000256" key="2">
    <source>
        <dbReference type="ARBA" id="ARBA00007399"/>
    </source>
</evidence>
<keyword evidence="13" id="KW-1185">Reference proteome</keyword>
<dbReference type="InterPro" id="IPR013783">
    <property type="entry name" value="Ig-like_fold"/>
</dbReference>
<keyword evidence="3" id="KW-1029">Fimbrium biogenesis</keyword>
<dbReference type="Proteomes" id="UP000237673">
    <property type="component" value="Chromosome"/>
</dbReference>
<evidence type="ECO:0000256" key="6">
    <source>
        <dbReference type="ARBA" id="ARBA00023186"/>
    </source>
</evidence>
<keyword evidence="5" id="KW-0574">Periplasm</keyword>
<dbReference type="EMBL" id="CP026378">
    <property type="protein sequence ID" value="AUY23498.1"/>
    <property type="molecule type" value="Genomic_DNA"/>
</dbReference>
<evidence type="ECO:0000256" key="4">
    <source>
        <dbReference type="ARBA" id="ARBA00022729"/>
    </source>
</evidence>
<dbReference type="PROSITE" id="PS00635">
    <property type="entry name" value="PILI_CHAPERONE"/>
    <property type="match status" value="1"/>
</dbReference>
<dbReference type="Gene3D" id="2.60.40.10">
    <property type="entry name" value="Immunoglobulins"/>
    <property type="match status" value="2"/>
</dbReference>
<evidence type="ECO:0000256" key="5">
    <source>
        <dbReference type="ARBA" id="ARBA00022764"/>
    </source>
</evidence>
<accession>A0ABM6RW08</accession>
<dbReference type="InterPro" id="IPR050643">
    <property type="entry name" value="Periplasmic_pilus_chap"/>
</dbReference>
<keyword evidence="6 8" id="KW-0143">Chaperone</keyword>
<organism evidence="12 13">
    <name type="scientific">Mixta calida</name>
    <dbReference type="NCBI Taxonomy" id="665913"/>
    <lineage>
        <taxon>Bacteria</taxon>
        <taxon>Pseudomonadati</taxon>
        <taxon>Pseudomonadota</taxon>
        <taxon>Gammaproteobacteria</taxon>
        <taxon>Enterobacterales</taxon>
        <taxon>Erwiniaceae</taxon>
        <taxon>Mixta</taxon>
    </lineage>
</organism>
<dbReference type="PANTHER" id="PTHR30251:SF2">
    <property type="entry name" value="FIMBRIAL CHAPERONE YADV-RELATED"/>
    <property type="match status" value="1"/>
</dbReference>
<evidence type="ECO:0000313" key="13">
    <source>
        <dbReference type="Proteomes" id="UP000237673"/>
    </source>
</evidence>
<dbReference type="InterPro" id="IPR016148">
    <property type="entry name" value="Pili_assmbl_chaperone_C"/>
</dbReference>
<dbReference type="InterPro" id="IPR016147">
    <property type="entry name" value="Pili_assmbl_chaperone_N"/>
</dbReference>
<feature type="domain" description="Pili assembly chaperone N-terminal" evidence="10">
    <location>
        <begin position="23"/>
        <end position="146"/>
    </location>
</feature>
<evidence type="ECO:0000259" key="11">
    <source>
        <dbReference type="Pfam" id="PF02753"/>
    </source>
</evidence>
<keyword evidence="4 9" id="KW-0732">Signal</keyword>
<dbReference type="InterPro" id="IPR008962">
    <property type="entry name" value="PapD-like_sf"/>
</dbReference>
<sequence length="240" mass="26770">MKIKILLLLFSGLLLNATSAWAGIVINSTRVIYPEGKKEVTARLDNQNEYPSLVQSWIDSGDKNEEINKIKVPFILLPPVTRIEPHQGQTLRINFTGEGFNLPSDRESVYWLNVLDIPPKASGDTGNQLQMAIRTRIKLFFRPKALQSLSAAEAAEKLTWRVISDNKKLILEAENNSPFYVSVSSVYAGTGKSSVRADGKMIDPFGKATYTFAGKNSTINKFKYFYINDYGASISVERGI</sequence>
<evidence type="ECO:0000256" key="7">
    <source>
        <dbReference type="ARBA" id="ARBA00023319"/>
    </source>
</evidence>
<dbReference type="Pfam" id="PF02753">
    <property type="entry name" value="PapD_C"/>
    <property type="match status" value="1"/>
</dbReference>
<dbReference type="SUPFAM" id="SSF49354">
    <property type="entry name" value="PapD-like"/>
    <property type="match status" value="1"/>
</dbReference>
<proteinExistence type="inferred from homology"/>
<evidence type="ECO:0000256" key="3">
    <source>
        <dbReference type="ARBA" id="ARBA00022558"/>
    </source>
</evidence>
<dbReference type="InterPro" id="IPR036316">
    <property type="entry name" value="Pili_assmbl_chap_C_dom_sf"/>
</dbReference>
<evidence type="ECO:0000313" key="12">
    <source>
        <dbReference type="EMBL" id="AUY23498.1"/>
    </source>
</evidence>
<feature type="signal peptide" evidence="9">
    <location>
        <begin position="1"/>
        <end position="22"/>
    </location>
</feature>
<comment type="similarity">
    <text evidence="2 8">Belongs to the periplasmic pilus chaperone family.</text>
</comment>
<evidence type="ECO:0000256" key="8">
    <source>
        <dbReference type="RuleBase" id="RU003918"/>
    </source>
</evidence>
<gene>
    <name evidence="12" type="ORF">C2E16_00290</name>
</gene>
<dbReference type="InterPro" id="IPR001829">
    <property type="entry name" value="Pili_assmbl_chaperone_bac"/>
</dbReference>
<dbReference type="SUPFAM" id="SSF49584">
    <property type="entry name" value="Periplasmic chaperone C-domain"/>
    <property type="match status" value="1"/>
</dbReference>
<feature type="chain" id="PRO_5046733480" evidence="9">
    <location>
        <begin position="23"/>
        <end position="240"/>
    </location>
</feature>
<feature type="domain" description="Pili assembly chaperone C-terminal" evidence="11">
    <location>
        <begin position="174"/>
        <end position="233"/>
    </location>
</feature>
<protein>
    <submittedName>
        <fullName evidence="12">Pilus assembly protein</fullName>
    </submittedName>
</protein>
<evidence type="ECO:0000256" key="1">
    <source>
        <dbReference type="ARBA" id="ARBA00004418"/>
    </source>
</evidence>
<dbReference type="Pfam" id="PF00345">
    <property type="entry name" value="PapD_N"/>
    <property type="match status" value="1"/>
</dbReference>
<dbReference type="RefSeq" id="WP_084970074.1">
    <property type="nucleotide sequence ID" value="NZ_CAXOMJ010000005.1"/>
</dbReference>
<dbReference type="GeneID" id="84631392"/>
<dbReference type="PANTHER" id="PTHR30251">
    <property type="entry name" value="PILUS ASSEMBLY CHAPERONE"/>
    <property type="match status" value="1"/>
</dbReference>
<evidence type="ECO:0000259" key="10">
    <source>
        <dbReference type="Pfam" id="PF00345"/>
    </source>
</evidence>
<keyword evidence="7" id="KW-0393">Immunoglobulin domain</keyword>
<reference evidence="12 13" key="1">
    <citation type="submission" date="2018-01" db="EMBL/GenBank/DDBJ databases">
        <title>Complete and assembled Genome of Pantoea calida DSM22759T.</title>
        <authorList>
            <person name="Stevens M.J.A."/>
            <person name="Zurfluh K."/>
            <person name="Stephan R."/>
        </authorList>
    </citation>
    <scope>NUCLEOTIDE SEQUENCE [LARGE SCALE GENOMIC DNA]</scope>
    <source>
        <strain evidence="12 13">DSM 22759</strain>
    </source>
</reference>
<dbReference type="PRINTS" id="PR00969">
    <property type="entry name" value="CHAPERONPILI"/>
</dbReference>
<evidence type="ECO:0000256" key="9">
    <source>
        <dbReference type="SAM" id="SignalP"/>
    </source>
</evidence>
<comment type="subcellular location">
    <subcellularLocation>
        <location evidence="1 8">Periplasm</location>
    </subcellularLocation>
</comment>